<feature type="domain" description="Ner winged helix-turn-helix DNA-binding" evidence="6">
    <location>
        <begin position="7"/>
        <end position="75"/>
    </location>
</feature>
<dbReference type="AlphaFoldDB" id="A0A212KC90"/>
<feature type="region of interest" description="Disordered" evidence="5">
    <location>
        <begin position="72"/>
        <end position="98"/>
    </location>
</feature>
<accession>A0A212KC90</accession>
<keyword evidence="4" id="KW-0804">Transcription</keyword>
<keyword evidence="3 7" id="KW-0238">DNA-binding</keyword>
<evidence type="ECO:0000256" key="2">
    <source>
        <dbReference type="ARBA" id="ARBA00023015"/>
    </source>
</evidence>
<evidence type="ECO:0000259" key="6">
    <source>
        <dbReference type="Pfam" id="PF13693"/>
    </source>
</evidence>
<keyword evidence="2" id="KW-0805">Transcription regulation</keyword>
<name>A0A212KC90_9PROT</name>
<proteinExistence type="inferred from homology"/>
<dbReference type="InterPro" id="IPR010982">
    <property type="entry name" value="Lambda_DNA-bd_dom_sf"/>
</dbReference>
<organism evidence="7">
    <name type="scientific">uncultured Alphaproteobacteria bacterium</name>
    <dbReference type="NCBI Taxonomy" id="91750"/>
    <lineage>
        <taxon>Bacteria</taxon>
        <taxon>Pseudomonadati</taxon>
        <taxon>Pseudomonadota</taxon>
        <taxon>Alphaproteobacteria</taxon>
        <taxon>environmental samples</taxon>
    </lineage>
</organism>
<protein>
    <submittedName>
        <fullName evidence="7">Phage DNA-binding protein Ner</fullName>
    </submittedName>
</protein>
<dbReference type="Gene3D" id="1.10.260.40">
    <property type="entry name" value="lambda repressor-like DNA-binding domains"/>
    <property type="match status" value="1"/>
</dbReference>
<dbReference type="Pfam" id="PF13693">
    <property type="entry name" value="HTH_35"/>
    <property type="match status" value="1"/>
</dbReference>
<evidence type="ECO:0000256" key="5">
    <source>
        <dbReference type="SAM" id="MobiDB-lite"/>
    </source>
</evidence>
<dbReference type="SUPFAM" id="SSF47413">
    <property type="entry name" value="lambda repressor-like DNA-binding domains"/>
    <property type="match status" value="1"/>
</dbReference>
<evidence type="ECO:0000256" key="3">
    <source>
        <dbReference type="ARBA" id="ARBA00023125"/>
    </source>
</evidence>
<evidence type="ECO:0000256" key="4">
    <source>
        <dbReference type="ARBA" id="ARBA00023163"/>
    </source>
</evidence>
<sequence length="98" mass="10577">MPKAKGWHKSDIKAALEKRGLTLSALDQNHGLPDGTCSAALRKPHSVGETVISTALGIPPKDLWPSRYAVDGTRKRPQPAANYRTARPRGHCQNGARA</sequence>
<comment type="similarity">
    <text evidence="1">Belongs to the ner transcriptional regulatory family.</text>
</comment>
<dbReference type="EMBL" id="FLUO01000001">
    <property type="protein sequence ID" value="SBW09283.1"/>
    <property type="molecule type" value="Genomic_DNA"/>
</dbReference>
<reference evidence="7" key="1">
    <citation type="submission" date="2016-04" db="EMBL/GenBank/DDBJ databases">
        <authorList>
            <person name="Evans L.H."/>
            <person name="Alamgir A."/>
            <person name="Owens N."/>
            <person name="Weber N.D."/>
            <person name="Virtaneva K."/>
            <person name="Barbian K."/>
            <person name="Babar A."/>
            <person name="Rosenke K."/>
        </authorList>
    </citation>
    <scope>NUCLEOTIDE SEQUENCE</scope>
    <source>
        <strain evidence="7">86</strain>
    </source>
</reference>
<dbReference type="GO" id="GO:0003677">
    <property type="term" value="F:DNA binding"/>
    <property type="evidence" value="ECO:0007669"/>
    <property type="project" value="UniProtKB-KW"/>
</dbReference>
<evidence type="ECO:0000313" key="7">
    <source>
        <dbReference type="EMBL" id="SBW09283.1"/>
    </source>
</evidence>
<evidence type="ECO:0000256" key="1">
    <source>
        <dbReference type="ARBA" id="ARBA00006157"/>
    </source>
</evidence>
<dbReference type="InterPro" id="IPR038722">
    <property type="entry name" value="Ner_HTH_dom"/>
</dbReference>
<gene>
    <name evidence="7" type="primary">ner</name>
    <name evidence="7" type="ORF">KL86APRO_12559</name>
</gene>